<dbReference type="AlphaFoldDB" id="A0A0K2SHS8"/>
<gene>
    <name evidence="9" type="ORF">LIP_0547</name>
</gene>
<feature type="transmembrane region" description="Helical" evidence="7">
    <location>
        <begin position="281"/>
        <end position="301"/>
    </location>
</feature>
<keyword evidence="5 7" id="KW-0472">Membrane</keyword>
<keyword evidence="4 7" id="KW-1133">Transmembrane helix</keyword>
<dbReference type="InterPro" id="IPR000620">
    <property type="entry name" value="EamA_dom"/>
</dbReference>
<feature type="region of interest" description="Disordered" evidence="6">
    <location>
        <begin position="305"/>
        <end position="360"/>
    </location>
</feature>
<dbReference type="GO" id="GO:0016020">
    <property type="term" value="C:membrane"/>
    <property type="evidence" value="ECO:0007669"/>
    <property type="project" value="UniProtKB-SubCell"/>
</dbReference>
<evidence type="ECO:0000256" key="4">
    <source>
        <dbReference type="ARBA" id="ARBA00022989"/>
    </source>
</evidence>
<dbReference type="OrthoDB" id="3190463at2"/>
<reference evidence="10" key="2">
    <citation type="journal article" date="2016" name="Int. J. Syst. Evol. Microbiol.">
        <title>Complete genome sequence and cell structure of Limnochorda pilosa, a Gram-negative spore-former within the phylum Firmicutes.</title>
        <authorList>
            <person name="Watanabe M."/>
            <person name="Kojima H."/>
            <person name="Fukui M."/>
        </authorList>
    </citation>
    <scope>NUCLEOTIDE SEQUENCE [LARGE SCALE GENOMIC DNA]</scope>
    <source>
        <strain evidence="10">HC45</strain>
    </source>
</reference>
<feature type="transmembrane region" description="Helical" evidence="7">
    <location>
        <begin position="258"/>
        <end position="275"/>
    </location>
</feature>
<evidence type="ECO:0000256" key="3">
    <source>
        <dbReference type="ARBA" id="ARBA00022692"/>
    </source>
</evidence>
<proteinExistence type="inferred from homology"/>
<dbReference type="RefSeq" id="WP_068133934.1">
    <property type="nucleotide sequence ID" value="NZ_AP014924.1"/>
</dbReference>
<evidence type="ECO:0000256" key="5">
    <source>
        <dbReference type="ARBA" id="ARBA00023136"/>
    </source>
</evidence>
<feature type="transmembrane region" description="Helical" evidence="7">
    <location>
        <begin position="44"/>
        <end position="64"/>
    </location>
</feature>
<evidence type="ECO:0000259" key="8">
    <source>
        <dbReference type="Pfam" id="PF00892"/>
    </source>
</evidence>
<evidence type="ECO:0000256" key="6">
    <source>
        <dbReference type="SAM" id="MobiDB-lite"/>
    </source>
</evidence>
<evidence type="ECO:0000256" key="7">
    <source>
        <dbReference type="SAM" id="Phobius"/>
    </source>
</evidence>
<evidence type="ECO:0000313" key="10">
    <source>
        <dbReference type="Proteomes" id="UP000065807"/>
    </source>
</evidence>
<comment type="similarity">
    <text evidence="2">Belongs to the EamA transporter family.</text>
</comment>
<dbReference type="InterPro" id="IPR037185">
    <property type="entry name" value="EmrE-like"/>
</dbReference>
<feature type="transmembrane region" description="Helical" evidence="7">
    <location>
        <begin position="160"/>
        <end position="181"/>
    </location>
</feature>
<evidence type="ECO:0000256" key="1">
    <source>
        <dbReference type="ARBA" id="ARBA00004141"/>
    </source>
</evidence>
<protein>
    <submittedName>
        <fullName evidence="9">Multidrug DMT transporter permease</fullName>
    </submittedName>
</protein>
<feature type="compositionally biased region" description="Gly residues" evidence="6">
    <location>
        <begin position="333"/>
        <end position="345"/>
    </location>
</feature>
<feature type="transmembrane region" description="Helical" evidence="7">
    <location>
        <begin position="16"/>
        <end position="38"/>
    </location>
</feature>
<dbReference type="EMBL" id="AP014924">
    <property type="protein sequence ID" value="BAS26404.1"/>
    <property type="molecule type" value="Genomic_DNA"/>
</dbReference>
<accession>A0A0K2SHS8</accession>
<dbReference type="STRING" id="1555112.LIP_0547"/>
<evidence type="ECO:0000313" key="9">
    <source>
        <dbReference type="EMBL" id="BAS26404.1"/>
    </source>
</evidence>
<evidence type="ECO:0000256" key="2">
    <source>
        <dbReference type="ARBA" id="ARBA00007362"/>
    </source>
</evidence>
<dbReference type="KEGG" id="lpil:LIP_0547"/>
<dbReference type="Pfam" id="PF00892">
    <property type="entry name" value="EamA"/>
    <property type="match status" value="2"/>
</dbReference>
<dbReference type="InterPro" id="IPR050638">
    <property type="entry name" value="AA-Vitamin_Transporters"/>
</dbReference>
<dbReference type="PANTHER" id="PTHR32322:SF2">
    <property type="entry name" value="EAMA DOMAIN-CONTAINING PROTEIN"/>
    <property type="match status" value="1"/>
</dbReference>
<reference evidence="10" key="1">
    <citation type="submission" date="2015-07" db="EMBL/GenBank/DDBJ databases">
        <title>Complete genome sequence and phylogenetic analysis of Limnochorda pilosa.</title>
        <authorList>
            <person name="Watanabe M."/>
            <person name="Kojima H."/>
            <person name="Fukui M."/>
        </authorList>
    </citation>
    <scope>NUCLEOTIDE SEQUENCE [LARGE SCALE GENOMIC DNA]</scope>
    <source>
        <strain evidence="10">HC45</strain>
    </source>
</reference>
<comment type="subcellular location">
    <subcellularLocation>
        <location evidence="1">Membrane</location>
        <topology evidence="1">Multi-pass membrane protein</topology>
    </subcellularLocation>
</comment>
<feature type="domain" description="EamA" evidence="8">
    <location>
        <begin position="162"/>
        <end position="297"/>
    </location>
</feature>
<dbReference type="PANTHER" id="PTHR32322">
    <property type="entry name" value="INNER MEMBRANE TRANSPORTER"/>
    <property type="match status" value="1"/>
</dbReference>
<name>A0A0K2SHS8_LIMPI</name>
<organism evidence="9 10">
    <name type="scientific">Limnochorda pilosa</name>
    <dbReference type="NCBI Taxonomy" id="1555112"/>
    <lineage>
        <taxon>Bacteria</taxon>
        <taxon>Bacillati</taxon>
        <taxon>Bacillota</taxon>
        <taxon>Limnochordia</taxon>
        <taxon>Limnochordales</taxon>
        <taxon>Limnochordaceae</taxon>
        <taxon>Limnochorda</taxon>
    </lineage>
</organism>
<keyword evidence="10" id="KW-1185">Reference proteome</keyword>
<feature type="transmembrane region" description="Helical" evidence="7">
    <location>
        <begin position="137"/>
        <end position="154"/>
    </location>
</feature>
<dbReference type="Proteomes" id="UP000065807">
    <property type="component" value="Chromosome"/>
</dbReference>
<feature type="transmembrane region" description="Helical" evidence="7">
    <location>
        <begin position="76"/>
        <end position="98"/>
    </location>
</feature>
<sequence length="360" mass="37607">MDTGQPGHLQPKRVTFVVLILLFCVLWTSAFVATKLALRDGPPLTTAAIRFLVATALLWAGSRATGVRFPTHPREYARLAVLGLLNTGLYLGFTYMALERITAGLTAVIASSHPLAVAVLASRFLGEPVARLPRMGLLLGVLGTVTTLQGRLTASAPQDAASGIALAVAAAASLAIGTVYYRRISGNLHVLAVNTVQLAAAGLFLAPWAWLAERDRTIAWTPLYVGSLAYTVVAVSIGAMVLWYWLLRRGSATAVSSFHFLNPVLGLAMGALVLGEHLEPWDLPGVILVGAGVYLVNAHAGTRSLDAPGSRSRPFEEGSPLHGANVAHDLPHRGGGGELHPGGGATAPDPAGRLGSRPGP</sequence>
<feature type="transmembrane region" description="Helical" evidence="7">
    <location>
        <begin position="104"/>
        <end position="125"/>
    </location>
</feature>
<feature type="domain" description="EamA" evidence="8">
    <location>
        <begin position="17"/>
        <end position="147"/>
    </location>
</feature>
<feature type="transmembrane region" description="Helical" evidence="7">
    <location>
        <begin position="188"/>
        <end position="211"/>
    </location>
</feature>
<feature type="transmembrane region" description="Helical" evidence="7">
    <location>
        <begin position="223"/>
        <end position="246"/>
    </location>
</feature>
<keyword evidence="3 7" id="KW-0812">Transmembrane</keyword>
<dbReference type="SUPFAM" id="SSF103481">
    <property type="entry name" value="Multidrug resistance efflux transporter EmrE"/>
    <property type="match status" value="2"/>
</dbReference>